<gene>
    <name evidence="2" type="ORF">CIK65_14380</name>
</gene>
<reference evidence="2 3" key="1">
    <citation type="journal article" date="2017" name="Elife">
        <title>Extensive horizontal gene transfer in cheese-associated bacteria.</title>
        <authorList>
            <person name="Bonham K.S."/>
            <person name="Wolfe B.E."/>
            <person name="Dutton R.J."/>
        </authorList>
    </citation>
    <scope>NUCLEOTIDE SEQUENCE [LARGE SCALE GENOMIC DNA]</scope>
    <source>
        <strain evidence="2 3">962_8</strain>
    </source>
</reference>
<dbReference type="AlphaFoldDB" id="A0A2A3YS72"/>
<keyword evidence="1" id="KW-0472">Membrane</keyword>
<name>A0A2A3YS72_BREAU</name>
<keyword evidence="1" id="KW-1133">Transmembrane helix</keyword>
<feature type="transmembrane region" description="Helical" evidence="1">
    <location>
        <begin position="124"/>
        <end position="148"/>
    </location>
</feature>
<keyword evidence="1" id="KW-0812">Transmembrane</keyword>
<dbReference type="Proteomes" id="UP000218620">
    <property type="component" value="Unassembled WGS sequence"/>
</dbReference>
<feature type="transmembrane region" description="Helical" evidence="1">
    <location>
        <begin position="293"/>
        <end position="311"/>
    </location>
</feature>
<protein>
    <submittedName>
        <fullName evidence="2">Uncharacterized protein</fullName>
    </submittedName>
</protein>
<dbReference type="RefSeq" id="WP_096178852.1">
    <property type="nucleotide sequence ID" value="NZ_NRGQ01000022.1"/>
</dbReference>
<proteinExistence type="predicted"/>
<sequence length="321" mass="34514">MSALTTIYVDNVIGHLPENSRGDIAAEIRATIDDMVEARLGGLDHPADEQTAAAERDVLEELGDPAQLSREYTNSPQHLIGPKSYPVFIWAIRWVLPLVAVAAAVTNSIAFIATNDEVQIGALIGQLVGNTIVALLTAFAAITIIFALGDKEMSGGAADKIAGTKKDWSVDQLRATDAKANQIRAEAVLNLIFLVLLALIPLIPTSLVYVGHLNNGETFINPDLESGWLLGYWGFLALMAVIEVIKLVRSSTSAALIITGVVLDVAMAVFLTIALLTQQVLHPDLTSASGAEVQQIITVIAIWAIVIWDQISTWRAHRANR</sequence>
<dbReference type="EMBL" id="NRGQ01000022">
    <property type="protein sequence ID" value="PCC42131.1"/>
    <property type="molecule type" value="Genomic_DNA"/>
</dbReference>
<accession>A0A2A3YS72</accession>
<evidence type="ECO:0000313" key="3">
    <source>
        <dbReference type="Proteomes" id="UP000218620"/>
    </source>
</evidence>
<feature type="transmembrane region" description="Helical" evidence="1">
    <location>
        <begin position="230"/>
        <end position="248"/>
    </location>
</feature>
<feature type="transmembrane region" description="Helical" evidence="1">
    <location>
        <begin position="87"/>
        <end position="112"/>
    </location>
</feature>
<feature type="transmembrane region" description="Helical" evidence="1">
    <location>
        <begin position="255"/>
        <end position="281"/>
    </location>
</feature>
<evidence type="ECO:0000256" key="1">
    <source>
        <dbReference type="SAM" id="Phobius"/>
    </source>
</evidence>
<feature type="transmembrane region" description="Helical" evidence="1">
    <location>
        <begin position="188"/>
        <end position="210"/>
    </location>
</feature>
<comment type="caution">
    <text evidence="2">The sequence shown here is derived from an EMBL/GenBank/DDBJ whole genome shotgun (WGS) entry which is preliminary data.</text>
</comment>
<dbReference type="Pfam" id="PF22564">
    <property type="entry name" value="HAAS"/>
    <property type="match status" value="1"/>
</dbReference>
<evidence type="ECO:0000313" key="2">
    <source>
        <dbReference type="EMBL" id="PCC42131.1"/>
    </source>
</evidence>
<organism evidence="2 3">
    <name type="scientific">Brevibacterium aurantiacum</name>
    <dbReference type="NCBI Taxonomy" id="273384"/>
    <lineage>
        <taxon>Bacteria</taxon>
        <taxon>Bacillati</taxon>
        <taxon>Actinomycetota</taxon>
        <taxon>Actinomycetes</taxon>
        <taxon>Micrococcales</taxon>
        <taxon>Brevibacteriaceae</taxon>
        <taxon>Brevibacterium</taxon>
    </lineage>
</organism>